<name>A0A060SPU5_PYCCI</name>
<feature type="coiled-coil region" evidence="1">
    <location>
        <begin position="239"/>
        <end position="362"/>
    </location>
</feature>
<dbReference type="AlphaFoldDB" id="A0A060SPU5"/>
<evidence type="ECO:0000256" key="2">
    <source>
        <dbReference type="SAM" id="MobiDB-lite"/>
    </source>
</evidence>
<gene>
    <name evidence="3" type="ORF">BN946_scf184979.g18</name>
</gene>
<feature type="compositionally biased region" description="Basic and acidic residues" evidence="2">
    <location>
        <begin position="823"/>
        <end position="833"/>
    </location>
</feature>
<feature type="compositionally biased region" description="Pro residues" evidence="2">
    <location>
        <begin position="811"/>
        <end position="820"/>
    </location>
</feature>
<feature type="compositionally biased region" description="Polar residues" evidence="2">
    <location>
        <begin position="100"/>
        <end position="118"/>
    </location>
</feature>
<dbReference type="STRING" id="5643.A0A060SPU5"/>
<organism evidence="3 4">
    <name type="scientific">Pycnoporus cinnabarinus</name>
    <name type="common">Cinnabar-red polypore</name>
    <name type="synonym">Trametes cinnabarina</name>
    <dbReference type="NCBI Taxonomy" id="5643"/>
    <lineage>
        <taxon>Eukaryota</taxon>
        <taxon>Fungi</taxon>
        <taxon>Dikarya</taxon>
        <taxon>Basidiomycota</taxon>
        <taxon>Agaricomycotina</taxon>
        <taxon>Agaricomycetes</taxon>
        <taxon>Polyporales</taxon>
        <taxon>Polyporaceae</taxon>
        <taxon>Trametes</taxon>
    </lineage>
</organism>
<feature type="compositionally biased region" description="Basic and acidic residues" evidence="2">
    <location>
        <begin position="773"/>
        <end position="783"/>
    </location>
</feature>
<comment type="caution">
    <text evidence="3">The sequence shown here is derived from an EMBL/GenBank/DDBJ whole genome shotgun (WGS) entry which is preliminary data.</text>
</comment>
<dbReference type="OrthoDB" id="2758589at2759"/>
<feature type="compositionally biased region" description="Basic and acidic residues" evidence="2">
    <location>
        <begin position="568"/>
        <end position="580"/>
    </location>
</feature>
<accession>A0A060SPU5</accession>
<feature type="compositionally biased region" description="Low complexity" evidence="2">
    <location>
        <begin position="911"/>
        <end position="927"/>
    </location>
</feature>
<sequence length="1052" mass="111492">MNGDASSALSNFHFTTIGKEPALLKRLSEPTAGGEAQNSPSPSPSPTASPEASIVPVPPSTSRKSLLKALAGIAELMPGAVQQDSMAGDASHPSGAPTMGLQSSGKVASGSNGNTAPVNATEDRGTSPASFPGDHGHVQPSRPILNTFLPMFNGAPLISHTSGSPEQASSQQDDAMSVFRHALQRLQAESEEYARREEATRQAMAHQQVQAARWHARADALLESLSTLFAQCEQRVASASHAVAEVERLRELVRRHEQEGLECHSKLASVESRNAELERMLAEQKSAEEALTRQTQERVEELTRAAVQTNNAKARLQSEVEVLRGALQAAESSAKEREQYLLAQLEEQKRLAAQEKQKLLGHLEEAKRTAAQDRQRRMAGLELLEGQPLAKLEAHRRGNCNPEEGKHGDLSQARANGANTVPQPGSHSQPTPAAVEQDSMSGAASHPSRKASASRSPEYSPTLFDDQGPGKRRVTQSNSAPPLPDLKPLCIPQTNHGSPPISPVHGLPAKPEFCTPVLRDPVMSRRGVPPETPTFHRLKPEPSPIGHHLGLGPSNVPQAGTPSNATVKPERSTPSVERRLAGGHGIHSGSVARREQSLDYQPIASRSQNGASPAMAVPDAEIPAGGQPPPAIAHTSSSHRGETSSRSQAGVDRQASETHPPVVSLGMSSSELPPESPALPELAYPSRTPSNDAVYTSGVFETSSQGPTETQALHEPGPRGITGQEQTASKRGRGAREKERAAPVNSPPLPTLVSDRSVPAAGRQPLYRAADLSPERPKRRRDEEESPEGPVPRRRRMTPPPSELPAFRPAEPLPPRPPPASYERPRSPSDARRQRSPPSAPPPIHNTYVPRGDHYSPRPPPRYPPSPVRRRSPTPPPPPPGGASAEDPYSYGYAPPPEAGRRETDVHFPQVVAAPVPVRAGGPVRAANATPRPRKSTAPSPAAAAHAARGAPGGSAVLAPEETGKIALLERMGPSAGEGARKNPTAATAKPTSARPIRGGGPKNAARGRRGGGNPATRNGNALQAAEQPALLKRMTSQSERSLASRISVADS</sequence>
<reference evidence="3" key="1">
    <citation type="submission" date="2014-01" db="EMBL/GenBank/DDBJ databases">
        <title>The genome of the white-rot fungus Pycnoporus cinnabarinus: a basidiomycete model with a versatile arsenal for lignocellulosic biomass breakdown.</title>
        <authorList>
            <person name="Levasseur A."/>
            <person name="Lomascolo A."/>
            <person name="Ruiz-Duenas F.J."/>
            <person name="Uzan E."/>
            <person name="Piumi F."/>
            <person name="Kues U."/>
            <person name="Ram A.F.J."/>
            <person name="Murat C."/>
            <person name="Haon M."/>
            <person name="Benoit I."/>
            <person name="Arfi Y."/>
            <person name="Chevret D."/>
            <person name="Drula E."/>
            <person name="Kwon M.J."/>
            <person name="Gouret P."/>
            <person name="Lesage-Meessen L."/>
            <person name="Lombard V."/>
            <person name="Mariette J."/>
            <person name="Noirot C."/>
            <person name="Park J."/>
            <person name="Patyshakuliyeva A."/>
            <person name="Wieneger R.A.B."/>
            <person name="Wosten H.A.B."/>
            <person name="Martin F."/>
            <person name="Coutinho P.M."/>
            <person name="de Vries R."/>
            <person name="Martinez A.T."/>
            <person name="Klopp C."/>
            <person name="Pontarotti P."/>
            <person name="Henrissat B."/>
            <person name="Record E."/>
        </authorList>
    </citation>
    <scope>NUCLEOTIDE SEQUENCE [LARGE SCALE GENOMIC DNA]</scope>
    <source>
        <strain evidence="3">BRFM137</strain>
    </source>
</reference>
<feature type="region of interest" description="Disordered" evidence="2">
    <location>
        <begin position="19"/>
        <end position="62"/>
    </location>
</feature>
<keyword evidence="4" id="KW-1185">Reference proteome</keyword>
<evidence type="ECO:0000256" key="1">
    <source>
        <dbReference type="SAM" id="Coils"/>
    </source>
</evidence>
<evidence type="ECO:0000313" key="3">
    <source>
        <dbReference type="EMBL" id="CDO74463.1"/>
    </source>
</evidence>
<dbReference type="OMA" id="ESGWHNA"/>
<dbReference type="Proteomes" id="UP000029665">
    <property type="component" value="Unassembled WGS sequence"/>
</dbReference>
<feature type="compositionally biased region" description="Polar residues" evidence="2">
    <location>
        <begin position="687"/>
        <end position="711"/>
    </location>
</feature>
<feature type="region of interest" description="Disordered" evidence="2">
    <location>
        <begin position="398"/>
        <end position="507"/>
    </location>
</feature>
<feature type="region of interest" description="Disordered" evidence="2">
    <location>
        <begin position="521"/>
        <end position="1024"/>
    </location>
</feature>
<feature type="compositionally biased region" description="Polar residues" evidence="2">
    <location>
        <begin position="555"/>
        <end position="566"/>
    </location>
</feature>
<protein>
    <submittedName>
        <fullName evidence="3">Uncharacterized protein</fullName>
    </submittedName>
</protein>
<proteinExistence type="predicted"/>
<feature type="region of interest" description="Disordered" evidence="2">
    <location>
        <begin position="82"/>
        <end position="146"/>
    </location>
</feature>
<dbReference type="HOGENOM" id="CLU_290724_0_0_1"/>
<feature type="compositionally biased region" description="Low complexity" evidence="2">
    <location>
        <begin position="936"/>
        <end position="956"/>
    </location>
</feature>
<evidence type="ECO:0000313" key="4">
    <source>
        <dbReference type="Proteomes" id="UP000029665"/>
    </source>
</evidence>
<feature type="compositionally biased region" description="Polar residues" evidence="2">
    <location>
        <begin position="413"/>
        <end position="431"/>
    </location>
</feature>
<keyword evidence="1" id="KW-0175">Coiled coil</keyword>
<feature type="compositionally biased region" description="Low complexity" evidence="2">
    <location>
        <begin position="668"/>
        <end position="683"/>
    </location>
</feature>
<dbReference type="EMBL" id="CCBP010000174">
    <property type="protein sequence ID" value="CDO74463.1"/>
    <property type="molecule type" value="Genomic_DNA"/>
</dbReference>
<feature type="region of interest" description="Disordered" evidence="2">
    <location>
        <begin position="1033"/>
        <end position="1052"/>
    </location>
</feature>
<feature type="compositionally biased region" description="Pro residues" evidence="2">
    <location>
        <begin position="857"/>
        <end position="881"/>
    </location>
</feature>